<accession>A0A443SAY6</accession>
<dbReference type="GO" id="GO:0035721">
    <property type="term" value="P:intraciliary retrograde transport"/>
    <property type="evidence" value="ECO:0007669"/>
    <property type="project" value="TreeGrafter"/>
</dbReference>
<keyword evidence="3" id="KW-0966">Cell projection</keyword>
<reference evidence="3 4" key="1">
    <citation type="journal article" date="2018" name="Gigascience">
        <title>Genomes of trombidid mites reveal novel predicted allergens and laterally-transferred genes associated with secondary metabolism.</title>
        <authorList>
            <person name="Dong X."/>
            <person name="Chaisiri K."/>
            <person name="Xia D."/>
            <person name="Armstrong S.D."/>
            <person name="Fang Y."/>
            <person name="Donnelly M.J."/>
            <person name="Kadowaki T."/>
            <person name="McGarry J.W."/>
            <person name="Darby A.C."/>
            <person name="Makepeace B.L."/>
        </authorList>
    </citation>
    <scope>NUCLEOTIDE SEQUENCE [LARGE SCALE GENOMIC DNA]</scope>
    <source>
        <strain evidence="3">UoL-UT</strain>
    </source>
</reference>
<dbReference type="Pfam" id="PF15305">
    <property type="entry name" value="IFT43"/>
    <property type="match status" value="1"/>
</dbReference>
<dbReference type="Proteomes" id="UP000288716">
    <property type="component" value="Unassembled WGS sequence"/>
</dbReference>
<keyword evidence="3" id="KW-0969">Cilium</keyword>
<dbReference type="InterPro" id="IPR029302">
    <property type="entry name" value="IFT43"/>
</dbReference>
<evidence type="ECO:0000313" key="4">
    <source>
        <dbReference type="Proteomes" id="UP000288716"/>
    </source>
</evidence>
<proteinExistence type="inferred from homology"/>
<protein>
    <submittedName>
        <fullName evidence="3">Intraflagellar transport protein 43-like protein</fullName>
    </submittedName>
</protein>
<dbReference type="VEuPathDB" id="VectorBase:LDEU007356"/>
<gene>
    <name evidence="3" type="ORF">B4U80_08604</name>
</gene>
<dbReference type="PANTHER" id="PTHR33724:SF1">
    <property type="entry name" value="INTRAFLAGELLAR TRANSPORT PROTEIN 43 HOMOLOG"/>
    <property type="match status" value="1"/>
</dbReference>
<dbReference type="GO" id="GO:0030991">
    <property type="term" value="C:intraciliary transport particle A"/>
    <property type="evidence" value="ECO:0007669"/>
    <property type="project" value="InterPro"/>
</dbReference>
<dbReference type="PANTHER" id="PTHR33724">
    <property type="entry name" value="INTRAFLAGELLAR TRANSPORT PROTEIN 43 HOMOLOG"/>
    <property type="match status" value="1"/>
</dbReference>
<comment type="similarity">
    <text evidence="1">Belongs to the IFT43 family.</text>
</comment>
<comment type="caution">
    <text evidence="3">The sequence shown here is derived from an EMBL/GenBank/DDBJ whole genome shotgun (WGS) entry which is preliminary data.</text>
</comment>
<dbReference type="AlphaFoldDB" id="A0A443SAY6"/>
<dbReference type="STRING" id="299467.A0A443SAY6"/>
<keyword evidence="3" id="KW-0282">Flagellum</keyword>
<dbReference type="EMBL" id="NCKV01004545">
    <property type="protein sequence ID" value="RWS24682.1"/>
    <property type="molecule type" value="Genomic_DNA"/>
</dbReference>
<keyword evidence="4" id="KW-1185">Reference proteome</keyword>
<organism evidence="3 4">
    <name type="scientific">Leptotrombidium deliense</name>
    <dbReference type="NCBI Taxonomy" id="299467"/>
    <lineage>
        <taxon>Eukaryota</taxon>
        <taxon>Metazoa</taxon>
        <taxon>Ecdysozoa</taxon>
        <taxon>Arthropoda</taxon>
        <taxon>Chelicerata</taxon>
        <taxon>Arachnida</taxon>
        <taxon>Acari</taxon>
        <taxon>Acariformes</taxon>
        <taxon>Trombidiformes</taxon>
        <taxon>Prostigmata</taxon>
        <taxon>Anystina</taxon>
        <taxon>Parasitengona</taxon>
        <taxon>Trombiculoidea</taxon>
        <taxon>Trombiculidae</taxon>
        <taxon>Leptotrombidium</taxon>
    </lineage>
</organism>
<evidence type="ECO:0000313" key="3">
    <source>
        <dbReference type="EMBL" id="RWS24682.1"/>
    </source>
</evidence>
<dbReference type="OrthoDB" id="206950at2759"/>
<dbReference type="GO" id="GO:0005929">
    <property type="term" value="C:cilium"/>
    <property type="evidence" value="ECO:0007669"/>
    <property type="project" value="TreeGrafter"/>
</dbReference>
<name>A0A443SAY6_9ACAR</name>
<keyword evidence="2" id="KW-0970">Cilium biogenesis/degradation</keyword>
<evidence type="ECO:0000256" key="1">
    <source>
        <dbReference type="ARBA" id="ARBA00007563"/>
    </source>
</evidence>
<sequence>MAANTDQDEDILALHLDEFIEEKRVPPPPPATRDQRRGASIDFNIGNAFQLNDFQIDTENIAPPKLSKGKVDLWIDDGLDEDIVVNHEHRDNAGIFDNRESAFDSDAIPVIPDLEDAVVEDLMQQTAAAPSLNTFIDYKQLEEAILKHSAFAVFNGIELSVLIKRLVVTNFLEEEDVPWKWSTLISEVSSKTQIQPNPQENS</sequence>
<evidence type="ECO:0000256" key="2">
    <source>
        <dbReference type="ARBA" id="ARBA00022794"/>
    </source>
</evidence>